<dbReference type="EMBL" id="CP006841">
    <property type="protein sequence ID" value="ALA66997.1"/>
    <property type="molecule type" value="Genomic_DNA"/>
</dbReference>
<protein>
    <submittedName>
        <fullName evidence="6">ABC transporter</fullName>
    </submittedName>
</protein>
<feature type="chain" id="PRO_5005477174" evidence="5">
    <location>
        <begin position="35"/>
        <end position="370"/>
    </location>
</feature>
<keyword evidence="3" id="KW-0479">Metal-binding</keyword>
<evidence type="ECO:0000313" key="6">
    <source>
        <dbReference type="EMBL" id="ALA66997.1"/>
    </source>
</evidence>
<dbReference type="RefSeq" id="WP_053411775.1">
    <property type="nucleotide sequence ID" value="NZ_CP006841.1"/>
</dbReference>
<proteinExistence type="predicted"/>
<dbReference type="GO" id="GO:0030313">
    <property type="term" value="C:cell envelope"/>
    <property type="evidence" value="ECO:0007669"/>
    <property type="project" value="UniProtKB-SubCell"/>
</dbReference>
<evidence type="ECO:0000256" key="4">
    <source>
        <dbReference type="ARBA" id="ARBA00022729"/>
    </source>
</evidence>
<comment type="subcellular location">
    <subcellularLocation>
        <location evidence="1">Cell envelope</location>
    </subcellularLocation>
</comment>
<dbReference type="Pfam" id="PF01297">
    <property type="entry name" value="ZnuA"/>
    <property type="match status" value="1"/>
</dbReference>
<gene>
    <name evidence="6" type="ORF">CLAC_03920</name>
</gene>
<feature type="signal peptide" evidence="5">
    <location>
        <begin position="1"/>
        <end position="34"/>
    </location>
</feature>
<keyword evidence="4 5" id="KW-0732">Signal</keyword>
<evidence type="ECO:0000256" key="5">
    <source>
        <dbReference type="SAM" id="SignalP"/>
    </source>
</evidence>
<dbReference type="InterPro" id="IPR050492">
    <property type="entry name" value="Bact_metal-bind_prot9"/>
</dbReference>
<dbReference type="OrthoDB" id="9810636at2"/>
<dbReference type="PATRIC" id="fig|1408189.4.peg.783"/>
<keyword evidence="2" id="KW-0813">Transport</keyword>
<dbReference type="KEGG" id="clw:CLAC_03920"/>
<dbReference type="GO" id="GO:0046872">
    <property type="term" value="F:metal ion binding"/>
    <property type="evidence" value="ECO:0007669"/>
    <property type="project" value="UniProtKB-KW"/>
</dbReference>
<evidence type="ECO:0000256" key="1">
    <source>
        <dbReference type="ARBA" id="ARBA00004196"/>
    </source>
</evidence>
<dbReference type="STRING" id="1408189.CLAC_03920"/>
<evidence type="ECO:0000256" key="2">
    <source>
        <dbReference type="ARBA" id="ARBA00022448"/>
    </source>
</evidence>
<dbReference type="PANTHER" id="PTHR42953:SF1">
    <property type="entry name" value="METAL-BINDING PROTEIN HI_0362-RELATED"/>
    <property type="match status" value="1"/>
</dbReference>
<accession>A0A0K2GYX6</accession>
<dbReference type="GO" id="GO:0030001">
    <property type="term" value="P:metal ion transport"/>
    <property type="evidence" value="ECO:0007669"/>
    <property type="project" value="InterPro"/>
</dbReference>
<evidence type="ECO:0000313" key="7">
    <source>
        <dbReference type="Proteomes" id="UP000058446"/>
    </source>
</evidence>
<evidence type="ECO:0000256" key="3">
    <source>
        <dbReference type="ARBA" id="ARBA00022723"/>
    </source>
</evidence>
<sequence length="370" mass="39481">MKSAHSFSQRPRYARLAAAGLSLALAGASLVACGSDEGKTASGGDAIKVVASTTQICDYVKQMEMKEVDLTCLLAPNASAHELEMTHEQLAATSDADLLLVNGVDLEHFLDSAVESSGFKGTMLVTSGILTANDVDKAPEQIEKAPNGNYTIDRGIEKVDVAPWPFPPEEQGEEPEFRYDPHVWTSPKNAKVQVANIGYALEKVADERGDKDMKSNIAEHVKGYQEKLDALDGWARESIQTVKDPVLFTSHDAFGYFSKEFGINFIGAALSDFNEQQDATAEHIKEAAKTVKDSGATALFAENSNNSKSIEAIAKAAGVKAIVGDDALYGDSLGPAGTAGETYIDSIVHNVTTLVEAWDGKVADLPKGVK</sequence>
<dbReference type="Gene3D" id="3.40.50.1980">
    <property type="entry name" value="Nitrogenase molybdenum iron protein domain"/>
    <property type="match status" value="2"/>
</dbReference>
<dbReference type="SUPFAM" id="SSF53807">
    <property type="entry name" value="Helical backbone' metal receptor"/>
    <property type="match status" value="1"/>
</dbReference>
<dbReference type="PANTHER" id="PTHR42953">
    <property type="entry name" value="HIGH-AFFINITY ZINC UPTAKE SYSTEM PROTEIN ZNUA-RELATED"/>
    <property type="match status" value="1"/>
</dbReference>
<dbReference type="InterPro" id="IPR006127">
    <property type="entry name" value="ZnuA-like"/>
</dbReference>
<keyword evidence="7" id="KW-1185">Reference proteome</keyword>
<reference evidence="6 7" key="1">
    <citation type="submission" date="2013-10" db="EMBL/GenBank/DDBJ databases">
        <title>Complete genome sequence of Corynebacterium lactis DSM 45799(T), isolated from raw cow milk.</title>
        <authorList>
            <person name="Ruckert C."/>
            <person name="Albersmeier A."/>
            <person name="Lipski A."/>
            <person name="Kalinowski J."/>
        </authorList>
    </citation>
    <scope>NUCLEOTIDE SEQUENCE [LARGE SCALE GENOMIC DNA]</scope>
    <source>
        <strain evidence="6 7">RW2-5</strain>
    </source>
</reference>
<dbReference type="AlphaFoldDB" id="A0A0K2GYX6"/>
<organism evidence="6 7">
    <name type="scientific">Corynebacterium lactis RW2-5</name>
    <dbReference type="NCBI Taxonomy" id="1408189"/>
    <lineage>
        <taxon>Bacteria</taxon>
        <taxon>Bacillati</taxon>
        <taxon>Actinomycetota</taxon>
        <taxon>Actinomycetes</taxon>
        <taxon>Mycobacteriales</taxon>
        <taxon>Corynebacteriaceae</taxon>
        <taxon>Corynebacterium</taxon>
    </lineage>
</organism>
<dbReference type="Proteomes" id="UP000058446">
    <property type="component" value="Chromosome"/>
</dbReference>
<dbReference type="PROSITE" id="PS51257">
    <property type="entry name" value="PROKAR_LIPOPROTEIN"/>
    <property type="match status" value="1"/>
</dbReference>
<name>A0A0K2GYX6_9CORY</name>